<evidence type="ECO:0000313" key="4">
    <source>
        <dbReference type="Proteomes" id="UP000199228"/>
    </source>
</evidence>
<feature type="coiled-coil region" evidence="1">
    <location>
        <begin position="134"/>
        <end position="161"/>
    </location>
</feature>
<keyword evidence="4" id="KW-1185">Reference proteome</keyword>
<feature type="domain" description="GGDEF" evidence="2">
    <location>
        <begin position="192"/>
        <end position="326"/>
    </location>
</feature>
<dbReference type="Gene3D" id="3.30.70.270">
    <property type="match status" value="1"/>
</dbReference>
<dbReference type="OrthoDB" id="1835616at2"/>
<sequence length="326" mass="37960">MINIDKIRQNVGNAIRSLYQLILMVNEQTYECYVIDYNCELRNLSDEMHSFDGFCDDLYINIHPEDREGFVRFTDPDYFPGELARKVYTSYECRIRQADSRYYWSEITFCNATKEDSAQGHDYLFMLRDIHEWKMRKLREEAEHRALIKKLEDEYAALYEESMHDAQTGCYNRKGLKYHSDIVLEEARTSGKYLFVCVADLNGLKYLNDTYGHCEGDKAIDAVCKALSKAAPKGAVIVRTGGDEFLLIGALDKQSKEPMEMGAKIDAELEAYNREQSSSHLVGASYGWVFEPIKEHMVSLDEYIEKADAKMYEMKVQRDKYRRDLL</sequence>
<evidence type="ECO:0000256" key="1">
    <source>
        <dbReference type="SAM" id="Coils"/>
    </source>
</evidence>
<dbReference type="SMART" id="SM00267">
    <property type="entry name" value="GGDEF"/>
    <property type="match status" value="1"/>
</dbReference>
<dbReference type="InterPro" id="IPR043128">
    <property type="entry name" value="Rev_trsase/Diguanyl_cyclase"/>
</dbReference>
<dbReference type="InterPro" id="IPR000160">
    <property type="entry name" value="GGDEF_dom"/>
</dbReference>
<dbReference type="NCBIfam" id="TIGR00254">
    <property type="entry name" value="GGDEF"/>
    <property type="match status" value="1"/>
</dbReference>
<protein>
    <submittedName>
        <fullName evidence="3">Diguanylate cyclase (GGDEF) domain-containing protein</fullName>
    </submittedName>
</protein>
<dbReference type="STRING" id="1732.SAMN02910417_00953"/>
<dbReference type="InterPro" id="IPR029787">
    <property type="entry name" value="Nucleotide_cyclase"/>
</dbReference>
<dbReference type="CDD" id="cd01949">
    <property type="entry name" value="GGDEF"/>
    <property type="match status" value="1"/>
</dbReference>
<accession>A0A1G6AWA6</accession>
<name>A0A1G6AWA6_EUBOX</name>
<evidence type="ECO:0000313" key="3">
    <source>
        <dbReference type="EMBL" id="SDB12533.1"/>
    </source>
</evidence>
<dbReference type="Proteomes" id="UP000199228">
    <property type="component" value="Unassembled WGS sequence"/>
</dbReference>
<reference evidence="3 4" key="1">
    <citation type="submission" date="2016-10" db="EMBL/GenBank/DDBJ databases">
        <authorList>
            <person name="de Groot N.N."/>
        </authorList>
    </citation>
    <scope>NUCLEOTIDE SEQUENCE [LARGE SCALE GENOMIC DNA]</scope>
    <source>
        <strain evidence="3 4">DSM 3217</strain>
    </source>
</reference>
<dbReference type="PANTHER" id="PTHR46663:SF2">
    <property type="entry name" value="GGDEF DOMAIN-CONTAINING PROTEIN"/>
    <property type="match status" value="1"/>
</dbReference>
<keyword evidence="1" id="KW-0175">Coiled coil</keyword>
<organism evidence="3 4">
    <name type="scientific">Eubacterium oxidoreducens</name>
    <dbReference type="NCBI Taxonomy" id="1732"/>
    <lineage>
        <taxon>Bacteria</taxon>
        <taxon>Bacillati</taxon>
        <taxon>Bacillota</taxon>
        <taxon>Clostridia</taxon>
        <taxon>Eubacteriales</taxon>
        <taxon>Eubacteriaceae</taxon>
        <taxon>Eubacterium</taxon>
    </lineage>
</organism>
<dbReference type="PROSITE" id="PS50887">
    <property type="entry name" value="GGDEF"/>
    <property type="match status" value="1"/>
</dbReference>
<dbReference type="Pfam" id="PF00990">
    <property type="entry name" value="GGDEF"/>
    <property type="match status" value="1"/>
</dbReference>
<dbReference type="InterPro" id="IPR052163">
    <property type="entry name" value="DGC-Regulatory_Protein"/>
</dbReference>
<proteinExistence type="predicted"/>
<dbReference type="AlphaFoldDB" id="A0A1G6AWA6"/>
<evidence type="ECO:0000259" key="2">
    <source>
        <dbReference type="PROSITE" id="PS50887"/>
    </source>
</evidence>
<dbReference type="RefSeq" id="WP_090172775.1">
    <property type="nucleotide sequence ID" value="NZ_FMXR01000007.1"/>
</dbReference>
<gene>
    <name evidence="3" type="ORF">SAMN02910417_00953</name>
</gene>
<dbReference type="PANTHER" id="PTHR46663">
    <property type="entry name" value="DIGUANYLATE CYCLASE DGCT-RELATED"/>
    <property type="match status" value="1"/>
</dbReference>
<dbReference type="EMBL" id="FMXR01000007">
    <property type="protein sequence ID" value="SDB12533.1"/>
    <property type="molecule type" value="Genomic_DNA"/>
</dbReference>
<dbReference type="SUPFAM" id="SSF55073">
    <property type="entry name" value="Nucleotide cyclase"/>
    <property type="match status" value="1"/>
</dbReference>